<dbReference type="PANTHER" id="PTHR43739">
    <property type="entry name" value="XYLOGLUCANASE (EUROFUNG)"/>
    <property type="match status" value="1"/>
</dbReference>
<protein>
    <recommendedName>
        <fullName evidence="3">Sortilin N-terminal domain-containing protein</fullName>
    </recommendedName>
</protein>
<name>A0A2H0D1G4_9BACT</name>
<dbReference type="InterPro" id="IPR052025">
    <property type="entry name" value="Xyloglucanase_GH74"/>
</dbReference>
<keyword evidence="2" id="KW-0732">Signal</keyword>
<feature type="chain" id="PRO_5013937075" description="Sortilin N-terminal domain-containing protein" evidence="2">
    <location>
        <begin position="28"/>
        <end position="350"/>
    </location>
</feature>
<dbReference type="InterPro" id="IPR031778">
    <property type="entry name" value="Sortilin_N"/>
</dbReference>
<keyword evidence="1" id="KW-0677">Repeat</keyword>
<gene>
    <name evidence="4" type="ORF">COW86_00645</name>
</gene>
<evidence type="ECO:0000313" key="4">
    <source>
        <dbReference type="EMBL" id="PIP75993.1"/>
    </source>
</evidence>
<proteinExistence type="predicted"/>
<accession>A0A2H0D1G4</accession>
<dbReference type="InterPro" id="IPR036278">
    <property type="entry name" value="Sialidase_sf"/>
</dbReference>
<dbReference type="SUPFAM" id="SSF110296">
    <property type="entry name" value="Oligoxyloglucan reducing end-specific cellobiohydrolase"/>
    <property type="match status" value="1"/>
</dbReference>
<dbReference type="GO" id="GO:0010411">
    <property type="term" value="P:xyloglucan metabolic process"/>
    <property type="evidence" value="ECO:0007669"/>
    <property type="project" value="TreeGrafter"/>
</dbReference>
<dbReference type="InterPro" id="IPR015943">
    <property type="entry name" value="WD40/YVTN_repeat-like_dom_sf"/>
</dbReference>
<reference evidence="4 5" key="1">
    <citation type="submission" date="2017-09" db="EMBL/GenBank/DDBJ databases">
        <title>Depth-based differentiation of microbial function through sediment-hosted aquifers and enrichment of novel symbionts in the deep terrestrial subsurface.</title>
        <authorList>
            <person name="Probst A.J."/>
            <person name="Ladd B."/>
            <person name="Jarett J.K."/>
            <person name="Geller-Mcgrath D.E."/>
            <person name="Sieber C.M."/>
            <person name="Emerson J.B."/>
            <person name="Anantharaman K."/>
            <person name="Thomas B.C."/>
            <person name="Malmstrom R."/>
            <person name="Stieglmeier M."/>
            <person name="Klingl A."/>
            <person name="Woyke T."/>
            <person name="Ryan C.M."/>
            <person name="Banfield J.F."/>
        </authorList>
    </citation>
    <scope>NUCLEOTIDE SEQUENCE [LARGE SCALE GENOMIC DNA]</scope>
    <source>
        <strain evidence="4">CG22_combo_CG10-13_8_21_14_all_39_9</strain>
    </source>
</reference>
<evidence type="ECO:0000256" key="1">
    <source>
        <dbReference type="ARBA" id="ARBA00022737"/>
    </source>
</evidence>
<dbReference type="AlphaFoldDB" id="A0A2H0D1G4"/>
<dbReference type="PROSITE" id="PS51257">
    <property type="entry name" value="PROKAR_LIPOPROTEIN"/>
    <property type="match status" value="1"/>
</dbReference>
<dbReference type="Proteomes" id="UP000230159">
    <property type="component" value="Unassembled WGS sequence"/>
</dbReference>
<comment type="caution">
    <text evidence="4">The sequence shown here is derived from an EMBL/GenBank/DDBJ whole genome shotgun (WGS) entry which is preliminary data.</text>
</comment>
<feature type="signal peptide" evidence="2">
    <location>
        <begin position="1"/>
        <end position="27"/>
    </location>
</feature>
<sequence length="350" mass="38931">MKSKKIFFIISALIIPLILSACNFAFAPGGGSSKVTGPKGVYKSGNQGDTWLEQNTLEANATSIASQDIRQISFDIFDSNIIYRAANGGFFISQNNGDSWKKLNDLPINDFVLNPKTRGIIYFSTGNKVFKTTDNGENWTIIYAEAKANVTAVSLAISYFDTSYVYLLTSDGTLLLSDDWGESWQTIATFEKAQAKKVLVDPYNSHNIFVASQDKFYISNDQGKSWQETVFEQSKEMPGINKFKQLFFTQKPDNLIYLAGYGILKSKDNGQSWQPVTLITKPNTVDINALGFNLNETNELYYTIGSILYHTVDNGSNWKTKTLPIPAGAKVKSILIDPRDTNVLYLGVTQ</sequence>
<dbReference type="SUPFAM" id="SSF50939">
    <property type="entry name" value="Sialidases"/>
    <property type="match status" value="1"/>
</dbReference>
<dbReference type="EMBL" id="PCTN01000028">
    <property type="protein sequence ID" value="PIP75993.1"/>
    <property type="molecule type" value="Genomic_DNA"/>
</dbReference>
<evidence type="ECO:0000256" key="2">
    <source>
        <dbReference type="SAM" id="SignalP"/>
    </source>
</evidence>
<dbReference type="Pfam" id="PF15902">
    <property type="entry name" value="Sortilin-Vps10"/>
    <property type="match status" value="1"/>
</dbReference>
<organism evidence="4 5">
    <name type="scientific">Candidatus Kuenenbacteria bacterium CG22_combo_CG10-13_8_21_14_all_39_9</name>
    <dbReference type="NCBI Taxonomy" id="1974621"/>
    <lineage>
        <taxon>Bacteria</taxon>
        <taxon>Candidatus Kueneniibacteriota</taxon>
    </lineage>
</organism>
<evidence type="ECO:0000259" key="3">
    <source>
        <dbReference type="Pfam" id="PF15902"/>
    </source>
</evidence>
<feature type="domain" description="Sortilin N-terminal" evidence="3">
    <location>
        <begin position="173"/>
        <end position="258"/>
    </location>
</feature>
<dbReference type="Gene3D" id="2.130.10.10">
    <property type="entry name" value="YVTN repeat-like/Quinoprotein amine dehydrogenase"/>
    <property type="match status" value="2"/>
</dbReference>
<dbReference type="PANTHER" id="PTHR43739:SF5">
    <property type="entry name" value="EXO-ALPHA-SIALIDASE"/>
    <property type="match status" value="1"/>
</dbReference>
<evidence type="ECO:0000313" key="5">
    <source>
        <dbReference type="Proteomes" id="UP000230159"/>
    </source>
</evidence>